<feature type="region of interest" description="Disordered" evidence="1">
    <location>
        <begin position="374"/>
        <end position="396"/>
    </location>
</feature>
<dbReference type="InterPro" id="IPR015915">
    <property type="entry name" value="Kelch-typ_b-propeller"/>
</dbReference>
<feature type="compositionally biased region" description="Basic and acidic residues" evidence="1">
    <location>
        <begin position="507"/>
        <end position="518"/>
    </location>
</feature>
<gene>
    <name evidence="3" type="ORF">C361_03837</name>
</gene>
<feature type="region of interest" description="Disordered" evidence="1">
    <location>
        <begin position="759"/>
        <end position="835"/>
    </location>
</feature>
<dbReference type="EMBL" id="AMKT01000044">
    <property type="protein sequence ID" value="OXG20858.1"/>
    <property type="molecule type" value="Genomic_DNA"/>
</dbReference>
<feature type="compositionally biased region" description="Polar residues" evidence="1">
    <location>
        <begin position="560"/>
        <end position="578"/>
    </location>
</feature>
<keyword evidence="2" id="KW-0472">Membrane</keyword>
<dbReference type="OrthoDB" id="432528at2759"/>
<dbReference type="Gene3D" id="2.120.10.80">
    <property type="entry name" value="Kelch-type beta propeller"/>
    <property type="match status" value="2"/>
</dbReference>
<feature type="region of interest" description="Disordered" evidence="1">
    <location>
        <begin position="501"/>
        <end position="523"/>
    </location>
</feature>
<dbReference type="SUPFAM" id="SSF50965">
    <property type="entry name" value="Galactose oxidase, central domain"/>
    <property type="match status" value="1"/>
</dbReference>
<feature type="transmembrane region" description="Helical" evidence="2">
    <location>
        <begin position="405"/>
        <end position="427"/>
    </location>
</feature>
<evidence type="ECO:0000313" key="3">
    <source>
        <dbReference type="EMBL" id="OXG20858.1"/>
    </source>
</evidence>
<dbReference type="InterPro" id="IPR011043">
    <property type="entry name" value="Gal_Oxase/kelch_b-propeller"/>
</dbReference>
<dbReference type="AlphaFoldDB" id="A0A854QBQ5"/>
<sequence>MTRKVQKTSTVTAAIVALAALPRAFASLPAARWGHQGVYVKSKKAMYIVGGETSASGYQITNEVLVLPLDSSNPSFTTGSSDGLPAHAFASMALSNDENSLVVMGGMTSDCSSDGLAHTLDLSNDDEWASTSPSKFMRRRGAGMAWVDNNSTYGEFMVIGGIADSYSCSSSTSAYTAADVLSLPLSSSALVSSRSLPKSLTGSTLAVSDFGLASDSSGKIYLAGGQSSSGDLVSLDTIGIWDSTSGWQSQTTSGDVPDGRIGASLVAHPNLDMLVLHGGSVSNSTSGSYSSTSLLAFLNTTTFEWSIPSNLQPPSSSATSYHSAVMTDQGVMITAFGLSASGTPRSDVYYLDLRDTVKTSWTWKSNWNSNMLEASSGSSTNTSSTANGVTAADAKSSSGMSSKKLASIIVPILVVALLLSPLLVYLIRRRVRVIKKRRMAQHFSFSSQEDYGAFNFRTPFNQYLAKRRSEGQFPTGDDSNEREGNFVSGVTGTLGRMVSRLSNRSSDSGHEDAREIGETQRQMAQVGQRVRINLDDAQPMNWEEIDFGLGKLDESKGHDSSYNASSRALVQDGQNPVSSAAEGYTDDQLYALEEVPSEAANVHAQITPNALVTAYPVMEPSPAYTPHQAGDWTKLQEDLTQKPAFRSISPTAQLRSHSHPARAAISPFADPVPASETLAINRSSSLTRTISQAPSIAPSIPPFEFQRVESPGGTITLVNPQNAAQTQEVLPFASAKDAHGTHRSVSQPISRQLIDGRLARRGSAPSSSGSHSGSESGEAQPTKTLSHAKGRAVSANHAPQVRRSSSSSAGTVKYPSASRRKTQLRVVNLTESEED</sequence>
<evidence type="ECO:0000313" key="4">
    <source>
        <dbReference type="Proteomes" id="UP000199727"/>
    </source>
</evidence>
<dbReference type="Proteomes" id="UP000199727">
    <property type="component" value="Unassembled WGS sequence"/>
</dbReference>
<name>A0A854QBQ5_CRYNE</name>
<organism evidence="3 4">
    <name type="scientific">Cryptococcus neoformans Tu259-1</name>
    <dbReference type="NCBI Taxonomy" id="1230072"/>
    <lineage>
        <taxon>Eukaryota</taxon>
        <taxon>Fungi</taxon>
        <taxon>Dikarya</taxon>
        <taxon>Basidiomycota</taxon>
        <taxon>Agaricomycotina</taxon>
        <taxon>Tremellomycetes</taxon>
        <taxon>Tremellales</taxon>
        <taxon>Cryptococcaceae</taxon>
        <taxon>Cryptococcus</taxon>
        <taxon>Cryptococcus neoformans species complex</taxon>
    </lineage>
</organism>
<dbReference type="PANTHER" id="PTHR23244">
    <property type="entry name" value="KELCH REPEAT DOMAIN"/>
    <property type="match status" value="1"/>
</dbReference>
<reference evidence="3 4" key="1">
    <citation type="submission" date="2017-06" db="EMBL/GenBank/DDBJ databases">
        <title>Global population genomics of the pathogenic fungus Cryptococcus neoformans var. grubii.</title>
        <authorList>
            <person name="Cuomo C."/>
            <person name="Litvintseva A."/>
            <person name="Chen Y."/>
            <person name="Young S."/>
            <person name="Zeng Q."/>
            <person name="Chapman S."/>
            <person name="Gujja S."/>
            <person name="Saif S."/>
            <person name="Birren B."/>
        </authorList>
    </citation>
    <scope>NUCLEOTIDE SEQUENCE [LARGE SCALE GENOMIC DNA]</scope>
    <source>
        <strain evidence="3 4">Tu259-1</strain>
    </source>
</reference>
<protein>
    <recommendedName>
        <fullName evidence="5">Galactose oxidase</fullName>
    </recommendedName>
</protein>
<feature type="region of interest" description="Disordered" evidence="1">
    <location>
        <begin position="556"/>
        <end position="579"/>
    </location>
</feature>
<keyword evidence="2" id="KW-1133">Transmembrane helix</keyword>
<accession>A0A854QBQ5</accession>
<evidence type="ECO:0000256" key="1">
    <source>
        <dbReference type="SAM" id="MobiDB-lite"/>
    </source>
</evidence>
<feature type="compositionally biased region" description="Low complexity" evidence="1">
    <location>
        <begin position="762"/>
        <end position="777"/>
    </location>
</feature>
<dbReference type="PANTHER" id="PTHR23244:SF471">
    <property type="entry name" value="GUANINE NUCLEOTIDE-BINDING PROTEIN SUBUNIT BETA 1-RELATED"/>
    <property type="match status" value="1"/>
</dbReference>
<proteinExistence type="predicted"/>
<keyword evidence="2" id="KW-0812">Transmembrane</keyword>
<evidence type="ECO:0008006" key="5">
    <source>
        <dbReference type="Google" id="ProtNLM"/>
    </source>
</evidence>
<comment type="caution">
    <text evidence="3">The sequence shown here is derived from an EMBL/GenBank/DDBJ whole genome shotgun (WGS) entry which is preliminary data.</text>
</comment>
<evidence type="ECO:0000256" key="2">
    <source>
        <dbReference type="SAM" id="Phobius"/>
    </source>
</evidence>